<sequence>MSLQDQLKNSLSIPSKPLLLLIAILFTLSSLTATAGPREQAKRIHDRIAGVPPSAETLAQMVSEIEDNNDPLAAAMIATEHPDFYNVTLKNWATPWTNEEMTPFAALNDYSATVIGMVRDEVPFNQLLSADILYVGSNAPAYSNSNNDHYEAMENQSLNLKDELQQVAQSNVTGLPSEGTAGVITTRAAARAFFVDGTNRAMFSFTLLNHLCKVLEEIKDPTRPADRIRQDATRSPGGDSRVWFNNCLGCHAGMAPLAQAYAHYNYEYPEDDMEAGQLVYTPGIVQPKYLINSSVFKDGYITTDASWDNYWREGPNSVLGWDPNLPGSGVGAKTMGEELANSHAFAECQVTKAFQAVCLRAPVDSADRSRIAEITESFKTGYNMKRVFAETAVYCAGE</sequence>
<dbReference type="Proteomes" id="UP000770889">
    <property type="component" value="Unassembled WGS sequence"/>
</dbReference>
<reference evidence="1 2" key="1">
    <citation type="submission" date="2021-05" db="EMBL/GenBank/DDBJ databases">
        <title>Genetic and Functional Diversity in Clade A Lucinid endosymbionts from the Bahamas.</title>
        <authorList>
            <person name="Giani N.M."/>
            <person name="Engel A.S."/>
            <person name="Campbell B.J."/>
        </authorList>
    </citation>
    <scope>NUCLEOTIDE SEQUENCE [LARGE SCALE GENOMIC DNA]</scope>
    <source>
        <strain evidence="1">LUC16012Gg_MoonRockCtena</strain>
    </source>
</reference>
<evidence type="ECO:0008006" key="3">
    <source>
        <dbReference type="Google" id="ProtNLM"/>
    </source>
</evidence>
<protein>
    <recommendedName>
        <fullName evidence="3">DUF1585 domain-containing protein</fullName>
    </recommendedName>
</protein>
<gene>
    <name evidence="1" type="ORF">KME65_14220</name>
</gene>
<name>A0A944QUG9_9GAMM</name>
<evidence type="ECO:0000313" key="1">
    <source>
        <dbReference type="EMBL" id="MBT2990107.1"/>
    </source>
</evidence>
<accession>A0A944QUG9</accession>
<comment type="caution">
    <text evidence="1">The sequence shown here is derived from an EMBL/GenBank/DDBJ whole genome shotgun (WGS) entry which is preliminary data.</text>
</comment>
<organism evidence="1 2">
    <name type="scientific">Candidatus Thiodiazotropha taylori</name>
    <dbReference type="NCBI Taxonomy" id="2792791"/>
    <lineage>
        <taxon>Bacteria</taxon>
        <taxon>Pseudomonadati</taxon>
        <taxon>Pseudomonadota</taxon>
        <taxon>Gammaproteobacteria</taxon>
        <taxon>Chromatiales</taxon>
        <taxon>Sedimenticolaceae</taxon>
        <taxon>Candidatus Thiodiazotropha</taxon>
    </lineage>
</organism>
<dbReference type="AlphaFoldDB" id="A0A944QUG9"/>
<evidence type="ECO:0000313" key="2">
    <source>
        <dbReference type="Proteomes" id="UP000770889"/>
    </source>
</evidence>
<dbReference type="EMBL" id="JAHHGM010000013">
    <property type="protein sequence ID" value="MBT2990107.1"/>
    <property type="molecule type" value="Genomic_DNA"/>
</dbReference>
<proteinExistence type="predicted"/>